<evidence type="ECO:0000313" key="2">
    <source>
        <dbReference type="Proteomes" id="UP001179280"/>
    </source>
</evidence>
<gene>
    <name evidence="1" type="ORF">JOC54_004070</name>
</gene>
<reference evidence="1" key="1">
    <citation type="submission" date="2021-01" db="EMBL/GenBank/DDBJ databases">
        <title>Genomic Encyclopedia of Type Strains, Phase IV (KMG-IV): sequencing the most valuable type-strain genomes for metagenomic binning, comparative biology and taxonomic classification.</title>
        <authorList>
            <person name="Goeker M."/>
        </authorList>
    </citation>
    <scope>NUCLEOTIDE SEQUENCE</scope>
    <source>
        <strain evidence="1">DSM 21943</strain>
    </source>
</reference>
<name>A0ABS2T2S8_9BACI</name>
<keyword evidence="2" id="KW-1185">Reference proteome</keyword>
<organism evidence="1 2">
    <name type="scientific">Shouchella xiaoxiensis</name>
    <dbReference type="NCBI Taxonomy" id="766895"/>
    <lineage>
        <taxon>Bacteria</taxon>
        <taxon>Bacillati</taxon>
        <taxon>Bacillota</taxon>
        <taxon>Bacilli</taxon>
        <taxon>Bacillales</taxon>
        <taxon>Bacillaceae</taxon>
        <taxon>Shouchella</taxon>
    </lineage>
</organism>
<dbReference type="Proteomes" id="UP001179280">
    <property type="component" value="Unassembled WGS sequence"/>
</dbReference>
<protein>
    <submittedName>
        <fullName evidence="1">Uncharacterized protein</fullName>
    </submittedName>
</protein>
<proteinExistence type="predicted"/>
<dbReference type="EMBL" id="JAFBCV010000017">
    <property type="protein sequence ID" value="MBM7840777.1"/>
    <property type="molecule type" value="Genomic_DNA"/>
</dbReference>
<evidence type="ECO:0000313" key="1">
    <source>
        <dbReference type="EMBL" id="MBM7840777.1"/>
    </source>
</evidence>
<accession>A0ABS2T2S8</accession>
<sequence length="32" mass="3810">MLKNNTFAYIQLLVKLNLITEEQSKAYKKPIR</sequence>
<comment type="caution">
    <text evidence="1">The sequence shown here is derived from an EMBL/GenBank/DDBJ whole genome shotgun (WGS) entry which is preliminary data.</text>
</comment>